<keyword evidence="2" id="KW-1185">Reference proteome</keyword>
<dbReference type="STRING" id="590998.Celf_1379"/>
<dbReference type="RefSeq" id="WP_013770540.1">
    <property type="nucleotide sequence ID" value="NC_015514.1"/>
</dbReference>
<evidence type="ECO:0000313" key="2">
    <source>
        <dbReference type="Proteomes" id="UP000008460"/>
    </source>
</evidence>
<protein>
    <submittedName>
        <fullName evidence="1">Uncharacterized protein</fullName>
    </submittedName>
</protein>
<dbReference type="AlphaFoldDB" id="F4H5R4"/>
<proteinExistence type="predicted"/>
<name>F4H5R4_CELFA</name>
<reference evidence="1 2" key="1">
    <citation type="submission" date="2011-04" db="EMBL/GenBank/DDBJ databases">
        <title>Complete sequence of Cellulomonas fimi ATCC 484.</title>
        <authorList>
            <consortium name="US DOE Joint Genome Institute"/>
            <person name="Lucas S."/>
            <person name="Han J."/>
            <person name="Lapidus A."/>
            <person name="Cheng J.-F."/>
            <person name="Goodwin L."/>
            <person name="Pitluck S."/>
            <person name="Peters L."/>
            <person name="Chertkov O."/>
            <person name="Detter J.C."/>
            <person name="Han C."/>
            <person name="Tapia R."/>
            <person name="Land M."/>
            <person name="Hauser L."/>
            <person name="Kyrpides N."/>
            <person name="Ivanova N."/>
            <person name="Ovchinnikova G."/>
            <person name="Pagani I."/>
            <person name="Mead D."/>
            <person name="Brumm P."/>
            <person name="Woyke T."/>
        </authorList>
    </citation>
    <scope>NUCLEOTIDE SEQUENCE [LARGE SCALE GENOMIC DNA]</scope>
    <source>
        <strain evidence="2">ATCC 484 / DSM 20113 / JCM 1341 / NBRC 15513 / NCIMB 8980 / NCTC 7547</strain>
    </source>
</reference>
<dbReference type="Proteomes" id="UP000008460">
    <property type="component" value="Chromosome"/>
</dbReference>
<organism evidence="1 2">
    <name type="scientific">Cellulomonas fimi (strain ATCC 484 / DSM 20113 / JCM 1341 / CCUG 24087 / LMG 16345 / NBRC 15513 / NCIMB 8980 / NCTC 7547 / NRS-133)</name>
    <dbReference type="NCBI Taxonomy" id="590998"/>
    <lineage>
        <taxon>Bacteria</taxon>
        <taxon>Bacillati</taxon>
        <taxon>Actinomycetota</taxon>
        <taxon>Actinomycetes</taxon>
        <taxon>Micrococcales</taxon>
        <taxon>Cellulomonadaceae</taxon>
        <taxon>Cellulomonas</taxon>
    </lineage>
</organism>
<sequence>MHPTITFDLARQESARRLEDAEIARARARILTARHAADATRRPPHRERAALPLLLAGLLSGSFSGTVAAG</sequence>
<dbReference type="HOGENOM" id="CLU_2750358_0_0_11"/>
<dbReference type="EMBL" id="CP002666">
    <property type="protein sequence ID" value="AEE45514.1"/>
    <property type="molecule type" value="Genomic_DNA"/>
</dbReference>
<gene>
    <name evidence="1" type="ordered locus">Celf_1379</name>
</gene>
<accession>F4H5R4</accession>
<dbReference type="KEGG" id="cfi:Celf_1379"/>
<evidence type="ECO:0000313" key="1">
    <source>
        <dbReference type="EMBL" id="AEE45514.1"/>
    </source>
</evidence>